<dbReference type="GO" id="GO:0043171">
    <property type="term" value="P:peptide catabolic process"/>
    <property type="evidence" value="ECO:0007669"/>
    <property type="project" value="TreeGrafter"/>
</dbReference>
<evidence type="ECO:0000259" key="23">
    <source>
        <dbReference type="Pfam" id="PF11838"/>
    </source>
</evidence>
<dbReference type="GO" id="GO:0006508">
    <property type="term" value="P:proteolysis"/>
    <property type="evidence" value="ECO:0007669"/>
    <property type="project" value="UniProtKB-KW"/>
</dbReference>
<dbReference type="PANTHER" id="PTHR11533">
    <property type="entry name" value="PROTEASE M1 ZINC METALLOPROTEASE"/>
    <property type="match status" value="1"/>
</dbReference>
<evidence type="ECO:0000313" key="26">
    <source>
        <dbReference type="Proteomes" id="UP000494165"/>
    </source>
</evidence>
<dbReference type="Proteomes" id="UP000494165">
    <property type="component" value="Unassembled WGS sequence"/>
</dbReference>
<dbReference type="InterPro" id="IPR042097">
    <property type="entry name" value="Aminopeptidase_N-like_N_sf"/>
</dbReference>
<evidence type="ECO:0000256" key="15">
    <source>
        <dbReference type="ARBA" id="ARBA00023180"/>
    </source>
</evidence>
<feature type="site" description="Transition state stabilizer" evidence="19">
    <location>
        <position position="440"/>
    </location>
</feature>
<dbReference type="GO" id="GO:0005615">
    <property type="term" value="C:extracellular space"/>
    <property type="evidence" value="ECO:0007669"/>
    <property type="project" value="TreeGrafter"/>
</dbReference>
<comment type="catalytic activity">
    <reaction evidence="1">
        <text>Release of an N-terminal amino acid, Xaa-|-Yaa- from a peptide, amide or arylamide. Xaa is preferably Ala, but may be most amino acids including Pro (slow action). When a terminal hydrophobic residue is followed by a prolyl residue, the two may be released as an intact Xaa-Pro dipeptide.</text>
        <dbReference type="EC" id="3.4.11.2"/>
    </reaction>
</comment>
<dbReference type="Gene3D" id="2.60.40.1910">
    <property type="match status" value="1"/>
</dbReference>
<evidence type="ECO:0000256" key="16">
    <source>
        <dbReference type="ARBA" id="ARBA00023288"/>
    </source>
</evidence>
<reference evidence="25 26" key="1">
    <citation type="submission" date="2020-04" db="EMBL/GenBank/DDBJ databases">
        <authorList>
            <person name="Alioto T."/>
            <person name="Alioto T."/>
            <person name="Gomez Garrido J."/>
        </authorList>
    </citation>
    <scope>NUCLEOTIDE SEQUENCE [LARGE SCALE GENOMIC DNA]</scope>
</reference>
<accession>A0A8S1CAH7</accession>
<dbReference type="GO" id="GO:0070006">
    <property type="term" value="F:metalloaminopeptidase activity"/>
    <property type="evidence" value="ECO:0007669"/>
    <property type="project" value="TreeGrafter"/>
</dbReference>
<sequence length="967" mass="110500">MRSTTTILILLCALGCVSCIFPSYQVEKHEEEPKKRTAVLADYKLPDNIEPIHYGIKLIPYMDEAPYPKNFTFDGDISITIKVLKATDMIRMHAHDLTIYHDAVSVTNEGSGEKQNITSVKQTEPDDDRQFLDIFLENELEENTYTIKIHFEGTLNSDLAGFYRSGYKENNKQKWMLVTQFEPTAARRAFPCFDEPALKATYDVSIARRKGWTVLSNMPQNDQLRKPLPRQKGYTWVYFKQSLKMSSYLVAFAVSQFKSITSPIDARFKVWARPELIHTGKYAADVAPKVVQCLENRTNHKYDLPKSDHIAVQDFEYGAMENWGLITYRETALLYNEENSTTYSKQATASVIAHELAHQWFGNLVSPKWWSNLWLNEGFATFLANYIGSCVEPKMAFMEQFLTAPLARALEKDALEDAHPLVVPVASPSEIKAIFDGISYSKGGSVIRMMHSILGEENFWKGLRAYIEKMQFSNADQNDLWRGLSTAVPNGLLPNNVEFKDIMDTWALQAGYPVVTVTRDYDKNTVSFTQKRFFSSAPVKKEHNEVYWVPLTMLVQGEPKENGNNITWLYNKTITMASPSSDKWILVNNEKNGYYRVNYDKENWKKLSESINGAQLVNTLSVNNRVQLLLDSFALAKAKVLDYEPALLMTNYLNYETELTPWNAVLDEFNYIYDRMIGDESLMTMFENFLKSKMSHLYEHVNGFGASESDEHPLRLLRIRVVVWLCEMGYEACNKDASALFNQWKTSNVKIHPDLKRTVLKTGMRMGGEDEYNFLYKKYKESTDLSKYTYLIAMAASKDKDILSRMLRDSIAEQSPFKTEDALTIINMVRANPVGTDLALDFVITNYFNATKQWGNGGYAFLYLVGSLNTDDQKQKITNFLQSHNATLTEAARANIKYTLTTLEKNMQWNSEFKETFAKFVGPYDSSGDGSNGLLIALFAIIVLIALAFGLKKFFLDKQNNGIILRS</sequence>
<evidence type="ECO:0000256" key="12">
    <source>
        <dbReference type="ARBA" id="ARBA00023049"/>
    </source>
</evidence>
<dbReference type="InterPro" id="IPR001930">
    <property type="entry name" value="Peptidase_M1"/>
</dbReference>
<protein>
    <recommendedName>
        <fullName evidence="20">Aminopeptidase</fullName>
        <ecNumber evidence="20">3.4.11.-</ecNumber>
    </recommendedName>
</protein>
<evidence type="ECO:0000256" key="14">
    <source>
        <dbReference type="ARBA" id="ARBA00023157"/>
    </source>
</evidence>
<evidence type="ECO:0000256" key="9">
    <source>
        <dbReference type="ARBA" id="ARBA00022729"/>
    </source>
</evidence>
<keyword evidence="11 18" id="KW-0862">Zinc</keyword>
<comment type="subcellular location">
    <subcellularLocation>
        <location evidence="2">Cell membrane</location>
        <topology evidence="2">Lipid-anchor</topology>
        <topology evidence="2">GPI-anchor</topology>
    </subcellularLocation>
</comment>
<feature type="active site" description="Proton acceptor" evidence="17">
    <location>
        <position position="355"/>
    </location>
</feature>
<dbReference type="InterPro" id="IPR014782">
    <property type="entry name" value="Peptidase_M1_dom"/>
</dbReference>
<dbReference type="Pfam" id="PF17900">
    <property type="entry name" value="Peptidase_M1_N"/>
    <property type="match status" value="1"/>
</dbReference>
<dbReference type="InterPro" id="IPR045357">
    <property type="entry name" value="Aminopeptidase_N-like_N"/>
</dbReference>
<dbReference type="GO" id="GO:0008270">
    <property type="term" value="F:zinc ion binding"/>
    <property type="evidence" value="ECO:0007669"/>
    <property type="project" value="UniProtKB-UniRule"/>
</dbReference>
<gene>
    <name evidence="25" type="ORF">CLODIP_2_CD01536</name>
</gene>
<comment type="cofactor">
    <cofactor evidence="18 20">
        <name>Zn(2+)</name>
        <dbReference type="ChEBI" id="CHEBI:29105"/>
    </cofactor>
    <text evidence="18 20">Binds 1 zinc ion per subunit.</text>
</comment>
<feature type="signal peptide" evidence="21">
    <location>
        <begin position="1"/>
        <end position="19"/>
    </location>
</feature>
<name>A0A8S1CAH7_9INSE</name>
<feature type="domain" description="Aminopeptidase N-like N-terminal" evidence="24">
    <location>
        <begin position="51"/>
        <end position="249"/>
    </location>
</feature>
<keyword evidence="12 20" id="KW-0482">Metalloprotease</keyword>
<evidence type="ECO:0000256" key="5">
    <source>
        <dbReference type="ARBA" id="ARBA00022475"/>
    </source>
</evidence>
<evidence type="ECO:0000256" key="3">
    <source>
        <dbReference type="ARBA" id="ARBA00010136"/>
    </source>
</evidence>
<dbReference type="InterPro" id="IPR027268">
    <property type="entry name" value="Peptidase_M4/M1_CTD_sf"/>
</dbReference>
<dbReference type="Pfam" id="PF01433">
    <property type="entry name" value="Peptidase_M1"/>
    <property type="match status" value="1"/>
</dbReference>
<dbReference type="Gene3D" id="2.60.40.1730">
    <property type="entry name" value="tricorn interacting facor f3 domain"/>
    <property type="match status" value="1"/>
</dbReference>
<dbReference type="EC" id="3.4.11.-" evidence="20"/>
<evidence type="ECO:0000256" key="17">
    <source>
        <dbReference type="PIRSR" id="PIRSR634016-1"/>
    </source>
</evidence>
<keyword evidence="9 21" id="KW-0732">Signal</keyword>
<feature type="domain" description="ERAP1-like C-terminal" evidence="23">
    <location>
        <begin position="584"/>
        <end position="895"/>
    </location>
</feature>
<evidence type="ECO:0000256" key="8">
    <source>
        <dbReference type="ARBA" id="ARBA00022723"/>
    </source>
</evidence>
<dbReference type="Gene3D" id="1.25.50.20">
    <property type="match status" value="1"/>
</dbReference>
<comment type="caution">
    <text evidence="25">The sequence shown here is derived from an EMBL/GenBank/DDBJ whole genome shotgun (WGS) entry which is preliminary data.</text>
</comment>
<evidence type="ECO:0000256" key="1">
    <source>
        <dbReference type="ARBA" id="ARBA00000098"/>
    </source>
</evidence>
<keyword evidence="16" id="KW-0449">Lipoprotein</keyword>
<keyword evidence="14" id="KW-1015">Disulfide bond</keyword>
<keyword evidence="10 20" id="KW-0378">Hydrolase</keyword>
<dbReference type="SUPFAM" id="SSF55486">
    <property type="entry name" value="Metalloproteases ('zincins'), catalytic domain"/>
    <property type="match status" value="1"/>
</dbReference>
<evidence type="ECO:0000256" key="2">
    <source>
        <dbReference type="ARBA" id="ARBA00004609"/>
    </source>
</evidence>
<feature type="binding site" evidence="18">
    <location>
        <position position="377"/>
    </location>
    <ligand>
        <name>Zn(2+)</name>
        <dbReference type="ChEBI" id="CHEBI:29105"/>
        <note>catalytic</note>
    </ligand>
</feature>
<dbReference type="FunFam" id="1.25.50.20:FF:000001">
    <property type="entry name" value="Aminopeptidase"/>
    <property type="match status" value="1"/>
</dbReference>
<dbReference type="Gene3D" id="1.10.390.10">
    <property type="entry name" value="Neutral Protease Domain 2"/>
    <property type="match status" value="1"/>
</dbReference>
<dbReference type="FunFam" id="1.10.390.10:FF:000013">
    <property type="entry name" value="Aminopeptidase N"/>
    <property type="match status" value="1"/>
</dbReference>
<keyword evidence="13 20" id="KW-0472">Membrane</keyword>
<evidence type="ECO:0000256" key="4">
    <source>
        <dbReference type="ARBA" id="ARBA00022438"/>
    </source>
</evidence>
<dbReference type="GO" id="GO:0005886">
    <property type="term" value="C:plasma membrane"/>
    <property type="evidence" value="ECO:0007669"/>
    <property type="project" value="UniProtKB-SubCell"/>
</dbReference>
<keyword evidence="4 20" id="KW-0031">Aminopeptidase</keyword>
<dbReference type="GO" id="GO:0098552">
    <property type="term" value="C:side of membrane"/>
    <property type="evidence" value="ECO:0007669"/>
    <property type="project" value="UniProtKB-KW"/>
</dbReference>
<keyword evidence="6" id="KW-0336">GPI-anchor</keyword>
<keyword evidence="15" id="KW-0325">Glycoprotein</keyword>
<evidence type="ECO:0000259" key="22">
    <source>
        <dbReference type="Pfam" id="PF01433"/>
    </source>
</evidence>
<dbReference type="InterPro" id="IPR050344">
    <property type="entry name" value="Peptidase_M1_aminopeptidases"/>
</dbReference>
<keyword evidence="8 18" id="KW-0479">Metal-binding</keyword>
<feature type="transmembrane region" description="Helical" evidence="20">
    <location>
        <begin position="933"/>
        <end position="951"/>
    </location>
</feature>
<keyword evidence="5" id="KW-1003">Cell membrane</keyword>
<dbReference type="Pfam" id="PF11838">
    <property type="entry name" value="ERAP1_C"/>
    <property type="match status" value="1"/>
</dbReference>
<feature type="chain" id="PRO_5035796086" description="Aminopeptidase" evidence="21">
    <location>
        <begin position="20"/>
        <end position="967"/>
    </location>
</feature>
<dbReference type="PANTHER" id="PTHR11533:SF294">
    <property type="entry name" value="THYROTROPIN-RELEASING HORMONE-DEGRADING ECTOENZYME"/>
    <property type="match status" value="1"/>
</dbReference>
<organism evidence="25 26">
    <name type="scientific">Cloeon dipterum</name>
    <dbReference type="NCBI Taxonomy" id="197152"/>
    <lineage>
        <taxon>Eukaryota</taxon>
        <taxon>Metazoa</taxon>
        <taxon>Ecdysozoa</taxon>
        <taxon>Arthropoda</taxon>
        <taxon>Hexapoda</taxon>
        <taxon>Insecta</taxon>
        <taxon>Pterygota</taxon>
        <taxon>Palaeoptera</taxon>
        <taxon>Ephemeroptera</taxon>
        <taxon>Pisciforma</taxon>
        <taxon>Baetidae</taxon>
        <taxon>Cloeon</taxon>
    </lineage>
</organism>
<dbReference type="PRINTS" id="PR00756">
    <property type="entry name" value="ALADIPTASE"/>
</dbReference>
<keyword evidence="26" id="KW-1185">Reference proteome</keyword>
<feature type="binding site" evidence="18">
    <location>
        <position position="354"/>
    </location>
    <ligand>
        <name>Zn(2+)</name>
        <dbReference type="ChEBI" id="CHEBI:29105"/>
        <note>catalytic</note>
    </ligand>
</feature>
<dbReference type="CDD" id="cd09601">
    <property type="entry name" value="M1_APN-Q_like"/>
    <property type="match status" value="1"/>
</dbReference>
<dbReference type="AlphaFoldDB" id="A0A8S1CAH7"/>
<evidence type="ECO:0000259" key="24">
    <source>
        <dbReference type="Pfam" id="PF17900"/>
    </source>
</evidence>
<keyword evidence="20" id="KW-1133">Transmembrane helix</keyword>
<evidence type="ECO:0000256" key="10">
    <source>
        <dbReference type="ARBA" id="ARBA00022801"/>
    </source>
</evidence>
<evidence type="ECO:0000256" key="11">
    <source>
        <dbReference type="ARBA" id="ARBA00022833"/>
    </source>
</evidence>
<proteinExistence type="inferred from homology"/>
<evidence type="ECO:0000256" key="6">
    <source>
        <dbReference type="ARBA" id="ARBA00022622"/>
    </source>
</evidence>
<feature type="domain" description="Peptidase M1 membrane alanine aminopeptidase" evidence="22">
    <location>
        <begin position="282"/>
        <end position="506"/>
    </location>
</feature>
<evidence type="ECO:0000256" key="18">
    <source>
        <dbReference type="PIRSR" id="PIRSR634016-3"/>
    </source>
</evidence>
<dbReference type="SUPFAM" id="SSF63737">
    <property type="entry name" value="Leukotriene A4 hydrolase N-terminal domain"/>
    <property type="match status" value="1"/>
</dbReference>
<feature type="binding site" evidence="18">
    <location>
        <position position="358"/>
    </location>
    <ligand>
        <name>Zn(2+)</name>
        <dbReference type="ChEBI" id="CHEBI:29105"/>
        <note>catalytic</note>
    </ligand>
</feature>
<dbReference type="InterPro" id="IPR024571">
    <property type="entry name" value="ERAP1-like_C_dom"/>
</dbReference>
<evidence type="ECO:0000256" key="20">
    <source>
        <dbReference type="RuleBase" id="RU364040"/>
    </source>
</evidence>
<dbReference type="EMBL" id="CADEPI010000024">
    <property type="protein sequence ID" value="CAB3366336.1"/>
    <property type="molecule type" value="Genomic_DNA"/>
</dbReference>
<dbReference type="GO" id="GO:0005737">
    <property type="term" value="C:cytoplasm"/>
    <property type="evidence" value="ECO:0007669"/>
    <property type="project" value="TreeGrafter"/>
</dbReference>
<dbReference type="FunFam" id="2.60.40.1730:FF:000013">
    <property type="entry name" value="Aminopeptidase"/>
    <property type="match status" value="1"/>
</dbReference>
<comment type="similarity">
    <text evidence="3 20">Belongs to the peptidase M1 family.</text>
</comment>
<keyword evidence="20" id="KW-0812">Transmembrane</keyword>
<dbReference type="GO" id="GO:0016285">
    <property type="term" value="F:alanyl aminopeptidase activity"/>
    <property type="evidence" value="ECO:0007669"/>
    <property type="project" value="UniProtKB-EC"/>
</dbReference>
<evidence type="ECO:0000313" key="25">
    <source>
        <dbReference type="EMBL" id="CAB3366336.1"/>
    </source>
</evidence>
<dbReference type="GO" id="GO:0042277">
    <property type="term" value="F:peptide binding"/>
    <property type="evidence" value="ECO:0007669"/>
    <property type="project" value="TreeGrafter"/>
</dbReference>
<evidence type="ECO:0000256" key="21">
    <source>
        <dbReference type="SAM" id="SignalP"/>
    </source>
</evidence>
<keyword evidence="7 20" id="KW-0645">Protease</keyword>
<evidence type="ECO:0000256" key="7">
    <source>
        <dbReference type="ARBA" id="ARBA00022670"/>
    </source>
</evidence>
<dbReference type="InterPro" id="IPR034016">
    <property type="entry name" value="M1_APN-typ"/>
</dbReference>
<dbReference type="FunFam" id="2.60.40.1910:FF:000008">
    <property type="entry name" value="Aminopeptidase"/>
    <property type="match status" value="1"/>
</dbReference>
<evidence type="ECO:0000256" key="13">
    <source>
        <dbReference type="ARBA" id="ARBA00023136"/>
    </source>
</evidence>
<dbReference type="OrthoDB" id="510539at2759"/>
<evidence type="ECO:0000256" key="19">
    <source>
        <dbReference type="PIRSR" id="PIRSR634016-4"/>
    </source>
</evidence>